<evidence type="ECO:0000259" key="1">
    <source>
        <dbReference type="PROSITE" id="PS50879"/>
    </source>
</evidence>
<dbReference type="InterPro" id="IPR036397">
    <property type="entry name" value="RNaseH_sf"/>
</dbReference>
<keyword evidence="3" id="KW-1185">Reference proteome</keyword>
<feature type="non-terminal residue" evidence="2">
    <location>
        <position position="1"/>
    </location>
</feature>
<dbReference type="GO" id="GO:0004523">
    <property type="term" value="F:RNA-DNA hybrid ribonuclease activity"/>
    <property type="evidence" value="ECO:0007669"/>
    <property type="project" value="InterPro"/>
</dbReference>
<dbReference type="SUPFAM" id="SSF53098">
    <property type="entry name" value="Ribonuclease H-like"/>
    <property type="match status" value="1"/>
</dbReference>
<feature type="non-terminal residue" evidence="2">
    <location>
        <position position="86"/>
    </location>
</feature>
<sequence>LRWVPGHQDIAGNEQADCEAKLAAAGDSSSIRLLPPALRQPLPVSLAKAKQVYNKELEQRAAERWRASARGRKFQRVDPAIPSSRY</sequence>
<feature type="domain" description="RNase H type-1" evidence="1">
    <location>
        <begin position="1"/>
        <end position="25"/>
    </location>
</feature>
<organism evidence="2 3">
    <name type="scientific">Lentinus tigrinus ALCF2SS1-6</name>
    <dbReference type="NCBI Taxonomy" id="1328759"/>
    <lineage>
        <taxon>Eukaryota</taxon>
        <taxon>Fungi</taxon>
        <taxon>Dikarya</taxon>
        <taxon>Basidiomycota</taxon>
        <taxon>Agaricomycotina</taxon>
        <taxon>Agaricomycetes</taxon>
        <taxon>Polyporales</taxon>
        <taxon>Polyporaceae</taxon>
        <taxon>Lentinus</taxon>
    </lineage>
</organism>
<dbReference type="EMBL" id="ML122299">
    <property type="protein sequence ID" value="RPD54990.1"/>
    <property type="molecule type" value="Genomic_DNA"/>
</dbReference>
<dbReference type="Gene3D" id="3.30.420.10">
    <property type="entry name" value="Ribonuclease H-like superfamily/Ribonuclease H"/>
    <property type="match status" value="1"/>
</dbReference>
<reference evidence="2" key="1">
    <citation type="journal article" date="2018" name="Genome Biol. Evol.">
        <title>Genomics and development of Lentinus tigrinus, a white-rot wood-decaying mushroom with dimorphic fruiting bodies.</title>
        <authorList>
            <person name="Wu B."/>
            <person name="Xu Z."/>
            <person name="Knudson A."/>
            <person name="Carlson A."/>
            <person name="Chen N."/>
            <person name="Kovaka S."/>
            <person name="LaButti K."/>
            <person name="Lipzen A."/>
            <person name="Pennachio C."/>
            <person name="Riley R."/>
            <person name="Schakwitz W."/>
            <person name="Umezawa K."/>
            <person name="Ohm R.A."/>
            <person name="Grigoriev I.V."/>
            <person name="Nagy L.G."/>
            <person name="Gibbons J."/>
            <person name="Hibbett D."/>
        </authorList>
    </citation>
    <scope>NUCLEOTIDE SEQUENCE [LARGE SCALE GENOMIC DNA]</scope>
    <source>
        <strain evidence="2">ALCF2SS1-6</strain>
    </source>
</reference>
<dbReference type="InterPro" id="IPR012337">
    <property type="entry name" value="RNaseH-like_sf"/>
</dbReference>
<evidence type="ECO:0000313" key="2">
    <source>
        <dbReference type="EMBL" id="RPD54990.1"/>
    </source>
</evidence>
<protein>
    <recommendedName>
        <fullName evidence="1">RNase H type-1 domain-containing protein</fullName>
    </recommendedName>
</protein>
<proteinExistence type="predicted"/>
<dbReference type="InterPro" id="IPR002156">
    <property type="entry name" value="RNaseH_domain"/>
</dbReference>
<name>A0A5C2RW11_9APHY</name>
<dbReference type="AlphaFoldDB" id="A0A5C2RW11"/>
<dbReference type="PROSITE" id="PS50879">
    <property type="entry name" value="RNASE_H_1"/>
    <property type="match status" value="1"/>
</dbReference>
<dbReference type="Proteomes" id="UP000313359">
    <property type="component" value="Unassembled WGS sequence"/>
</dbReference>
<evidence type="ECO:0000313" key="3">
    <source>
        <dbReference type="Proteomes" id="UP000313359"/>
    </source>
</evidence>
<dbReference type="GO" id="GO:0003676">
    <property type="term" value="F:nucleic acid binding"/>
    <property type="evidence" value="ECO:0007669"/>
    <property type="project" value="InterPro"/>
</dbReference>
<dbReference type="OrthoDB" id="3265515at2759"/>
<gene>
    <name evidence="2" type="ORF">L227DRAFT_473816</name>
</gene>
<accession>A0A5C2RW11</accession>